<gene>
    <name evidence="1" type="ORF">BFS30_24725</name>
</gene>
<dbReference type="RefSeq" id="WP_069381744.1">
    <property type="nucleotide sequence ID" value="NZ_CP017141.1"/>
</dbReference>
<dbReference type="OrthoDB" id="710556at2"/>
<name>A0A1D7QN38_9SPHI</name>
<dbReference type="EMBL" id="CP017141">
    <property type="protein sequence ID" value="AOM80082.1"/>
    <property type="molecule type" value="Genomic_DNA"/>
</dbReference>
<protein>
    <submittedName>
        <fullName evidence="1">Uncharacterized protein</fullName>
    </submittedName>
</protein>
<organism evidence="1 2">
    <name type="scientific">Pedobacter steynii</name>
    <dbReference type="NCBI Taxonomy" id="430522"/>
    <lineage>
        <taxon>Bacteria</taxon>
        <taxon>Pseudomonadati</taxon>
        <taxon>Bacteroidota</taxon>
        <taxon>Sphingobacteriia</taxon>
        <taxon>Sphingobacteriales</taxon>
        <taxon>Sphingobacteriaceae</taxon>
        <taxon>Pedobacter</taxon>
    </lineage>
</organism>
<proteinExistence type="predicted"/>
<accession>A0A1D7QN38</accession>
<dbReference type="KEGG" id="psty:BFS30_24725"/>
<keyword evidence="2" id="KW-1185">Reference proteome</keyword>
<evidence type="ECO:0000313" key="2">
    <source>
        <dbReference type="Proteomes" id="UP000094313"/>
    </source>
</evidence>
<reference evidence="1 2" key="1">
    <citation type="submission" date="2016-08" db="EMBL/GenBank/DDBJ databases">
        <authorList>
            <person name="Seilhamer J.J."/>
        </authorList>
    </citation>
    <scope>NUCLEOTIDE SEQUENCE [LARGE SCALE GENOMIC DNA]</scope>
    <source>
        <strain evidence="1 2">DX4</strain>
    </source>
</reference>
<evidence type="ECO:0000313" key="1">
    <source>
        <dbReference type="EMBL" id="AOM80082.1"/>
    </source>
</evidence>
<dbReference type="Proteomes" id="UP000094313">
    <property type="component" value="Chromosome"/>
</dbReference>
<dbReference type="AlphaFoldDB" id="A0A1D7QN38"/>
<sequence length="149" mass="16921">MEKKDRLEKLIGKTVMVPQFLTTDPANHRGDIGTVTAVHSYKDGYADISVSFKDGCGRYDAFALLILFPKKIILQSLINKFDSIDKETRKDMLQVVKLICQKRPERALSLAMENKDLESSCVTNCQDWIEIKKKQALKTARRLSGNKKS</sequence>